<proteinExistence type="predicted"/>
<dbReference type="EMBL" id="MTSL01000077">
    <property type="protein sequence ID" value="PJF19120.1"/>
    <property type="molecule type" value="Genomic_DNA"/>
</dbReference>
<protein>
    <submittedName>
        <fullName evidence="2">Uncharacterized protein</fullName>
    </submittedName>
</protein>
<name>A0A2H9TN77_9FUNG</name>
<feature type="chain" id="PRO_5014127706" evidence="1">
    <location>
        <begin position="18"/>
        <end position="99"/>
    </location>
</feature>
<dbReference type="AlphaFoldDB" id="A0A2H9TN77"/>
<evidence type="ECO:0000313" key="3">
    <source>
        <dbReference type="Proteomes" id="UP000240830"/>
    </source>
</evidence>
<evidence type="ECO:0000313" key="2">
    <source>
        <dbReference type="EMBL" id="PJF19120.1"/>
    </source>
</evidence>
<evidence type="ECO:0000256" key="1">
    <source>
        <dbReference type="SAM" id="SignalP"/>
    </source>
</evidence>
<sequence length="99" mass="10973">MQLATLLSVFFSAAAMASKIELRANRSGQITVYLVKIGEILKPGQMVMLYRDLDSNSGSYVMRFRRKVEEGVAYKVTGLLPVGSLIEMDTVVARLEPMT</sequence>
<feature type="signal peptide" evidence="1">
    <location>
        <begin position="1"/>
        <end position="17"/>
    </location>
</feature>
<accession>A0A2H9TN77</accession>
<comment type="caution">
    <text evidence="2">The sequence shown here is derived from an EMBL/GenBank/DDBJ whole genome shotgun (WGS) entry which is preliminary data.</text>
</comment>
<dbReference type="Proteomes" id="UP000240830">
    <property type="component" value="Unassembled WGS sequence"/>
</dbReference>
<keyword evidence="1" id="KW-0732">Signal</keyword>
<organism evidence="2 3">
    <name type="scientific">Paramicrosporidium saccamoebae</name>
    <dbReference type="NCBI Taxonomy" id="1246581"/>
    <lineage>
        <taxon>Eukaryota</taxon>
        <taxon>Fungi</taxon>
        <taxon>Fungi incertae sedis</taxon>
        <taxon>Cryptomycota</taxon>
        <taxon>Cryptomycota incertae sedis</taxon>
        <taxon>Paramicrosporidium</taxon>
    </lineage>
</organism>
<gene>
    <name evidence="2" type="ORF">PSACC_01064</name>
</gene>
<keyword evidence="3" id="KW-1185">Reference proteome</keyword>
<reference evidence="2 3" key="1">
    <citation type="submission" date="2016-10" db="EMBL/GenBank/DDBJ databases">
        <title>The genome of Paramicrosporidium saccamoebae is the missing link in understanding Cryptomycota and Microsporidia evolution.</title>
        <authorList>
            <person name="Quandt C.A."/>
            <person name="Beaudet D."/>
            <person name="Corsaro D."/>
            <person name="Michel R."/>
            <person name="Corradi N."/>
            <person name="James T."/>
        </authorList>
    </citation>
    <scope>NUCLEOTIDE SEQUENCE [LARGE SCALE GENOMIC DNA]</scope>
    <source>
        <strain evidence="2 3">KSL3</strain>
    </source>
</reference>